<sequence>MEEPPFPAMLCLALPCRFGRKKAFLLIIVVNLVGGIGAAFPGTYEGYIAWRGIVGTVYPAIFQTPFIMCMEIMSPEKRTFGGMFVCAVYGVALMSLAGLAYLLRSWFPVSLATSLPFVSLLAVWWCEGLPCLKHARLLPLSEVQNRIAEAEVLVQTIAKRNGKKIPANFLESFIDEKRSLACDEPETSEETTFRSLVQYPNLLKKVMVVSFSWTANTMVYNGLSVRRLVHGHQRVRVLHHQRRRRGAGRLPSLVLHGQEGQAARHGLQHAARRPGLHRDHLCSPRQACVLLANRS</sequence>
<dbReference type="Gene3D" id="1.20.1250.20">
    <property type="entry name" value="MFS general substrate transporter like domains"/>
    <property type="match status" value="1"/>
</dbReference>
<dbReference type="OrthoDB" id="3936150at2759"/>
<dbReference type="Proteomes" id="UP000821853">
    <property type="component" value="Chromosome 1"/>
</dbReference>
<gene>
    <name evidence="6" type="ORF">HPB48_003675</name>
</gene>
<evidence type="ECO:0000256" key="3">
    <source>
        <dbReference type="ARBA" id="ARBA00022989"/>
    </source>
</evidence>
<dbReference type="EMBL" id="JABSTR010000001">
    <property type="protein sequence ID" value="KAH9361916.1"/>
    <property type="molecule type" value="Genomic_DNA"/>
</dbReference>
<proteinExistence type="predicted"/>
<evidence type="ECO:0000313" key="6">
    <source>
        <dbReference type="EMBL" id="KAH9361916.1"/>
    </source>
</evidence>
<keyword evidence="7" id="KW-1185">Reference proteome</keyword>
<dbReference type="SUPFAM" id="SSF103473">
    <property type="entry name" value="MFS general substrate transporter"/>
    <property type="match status" value="1"/>
</dbReference>
<dbReference type="InterPro" id="IPR036259">
    <property type="entry name" value="MFS_trans_sf"/>
</dbReference>
<reference evidence="6 7" key="1">
    <citation type="journal article" date="2020" name="Cell">
        <title>Large-Scale Comparative Analyses of Tick Genomes Elucidate Their Genetic Diversity and Vector Capacities.</title>
        <authorList>
            <consortium name="Tick Genome and Microbiome Consortium (TIGMIC)"/>
            <person name="Jia N."/>
            <person name="Wang J."/>
            <person name="Shi W."/>
            <person name="Du L."/>
            <person name="Sun Y."/>
            <person name="Zhan W."/>
            <person name="Jiang J.F."/>
            <person name="Wang Q."/>
            <person name="Zhang B."/>
            <person name="Ji P."/>
            <person name="Bell-Sakyi L."/>
            <person name="Cui X.M."/>
            <person name="Yuan T.T."/>
            <person name="Jiang B.G."/>
            <person name="Yang W.F."/>
            <person name="Lam T.T."/>
            <person name="Chang Q.C."/>
            <person name="Ding S.J."/>
            <person name="Wang X.J."/>
            <person name="Zhu J.G."/>
            <person name="Ruan X.D."/>
            <person name="Zhao L."/>
            <person name="Wei J.T."/>
            <person name="Ye R.Z."/>
            <person name="Que T.C."/>
            <person name="Du C.H."/>
            <person name="Zhou Y.H."/>
            <person name="Cheng J.X."/>
            <person name="Dai P.F."/>
            <person name="Guo W.B."/>
            <person name="Han X.H."/>
            <person name="Huang E.J."/>
            <person name="Li L.F."/>
            <person name="Wei W."/>
            <person name="Gao Y.C."/>
            <person name="Liu J.Z."/>
            <person name="Shao H.Z."/>
            <person name="Wang X."/>
            <person name="Wang C.C."/>
            <person name="Yang T.C."/>
            <person name="Huo Q.B."/>
            <person name="Li W."/>
            <person name="Chen H.Y."/>
            <person name="Chen S.E."/>
            <person name="Zhou L.G."/>
            <person name="Ni X.B."/>
            <person name="Tian J.H."/>
            <person name="Sheng Y."/>
            <person name="Liu T."/>
            <person name="Pan Y.S."/>
            <person name="Xia L.Y."/>
            <person name="Li J."/>
            <person name="Zhao F."/>
            <person name="Cao W.C."/>
        </authorList>
    </citation>
    <scope>NUCLEOTIDE SEQUENCE [LARGE SCALE GENOMIC DNA]</scope>
    <source>
        <strain evidence="6">HaeL-2018</strain>
    </source>
</reference>
<evidence type="ECO:0000256" key="2">
    <source>
        <dbReference type="ARBA" id="ARBA00022692"/>
    </source>
</evidence>
<keyword evidence="3 5" id="KW-1133">Transmembrane helix</keyword>
<evidence type="ECO:0000313" key="7">
    <source>
        <dbReference type="Proteomes" id="UP000821853"/>
    </source>
</evidence>
<protein>
    <submittedName>
        <fullName evidence="6">Uncharacterized protein</fullName>
    </submittedName>
</protein>
<feature type="transmembrane region" description="Helical" evidence="5">
    <location>
        <begin position="80"/>
        <end position="103"/>
    </location>
</feature>
<name>A0A9J6FJ50_HAELO</name>
<evidence type="ECO:0000256" key="5">
    <source>
        <dbReference type="SAM" id="Phobius"/>
    </source>
</evidence>
<dbReference type="AlphaFoldDB" id="A0A9J6FJ50"/>
<evidence type="ECO:0000256" key="1">
    <source>
        <dbReference type="ARBA" id="ARBA00004141"/>
    </source>
</evidence>
<feature type="transmembrane region" description="Helical" evidence="5">
    <location>
        <begin position="48"/>
        <end position="68"/>
    </location>
</feature>
<keyword evidence="4 5" id="KW-0472">Membrane</keyword>
<keyword evidence="2 5" id="KW-0812">Transmembrane</keyword>
<feature type="transmembrane region" description="Helical" evidence="5">
    <location>
        <begin position="23"/>
        <end position="42"/>
    </location>
</feature>
<comment type="caution">
    <text evidence="6">The sequence shown here is derived from an EMBL/GenBank/DDBJ whole genome shotgun (WGS) entry which is preliminary data.</text>
</comment>
<dbReference type="GO" id="GO:0016020">
    <property type="term" value="C:membrane"/>
    <property type="evidence" value="ECO:0007669"/>
    <property type="project" value="UniProtKB-SubCell"/>
</dbReference>
<dbReference type="VEuPathDB" id="VectorBase:HLOH_055790"/>
<dbReference type="PANTHER" id="PTHR24064">
    <property type="entry name" value="SOLUTE CARRIER FAMILY 22 MEMBER"/>
    <property type="match status" value="1"/>
</dbReference>
<comment type="subcellular location">
    <subcellularLocation>
        <location evidence="1">Membrane</location>
        <topology evidence="1">Multi-pass membrane protein</topology>
    </subcellularLocation>
</comment>
<evidence type="ECO:0000256" key="4">
    <source>
        <dbReference type="ARBA" id="ARBA00023136"/>
    </source>
</evidence>
<organism evidence="6 7">
    <name type="scientific">Haemaphysalis longicornis</name>
    <name type="common">Bush tick</name>
    <dbReference type="NCBI Taxonomy" id="44386"/>
    <lineage>
        <taxon>Eukaryota</taxon>
        <taxon>Metazoa</taxon>
        <taxon>Ecdysozoa</taxon>
        <taxon>Arthropoda</taxon>
        <taxon>Chelicerata</taxon>
        <taxon>Arachnida</taxon>
        <taxon>Acari</taxon>
        <taxon>Parasitiformes</taxon>
        <taxon>Ixodida</taxon>
        <taxon>Ixodoidea</taxon>
        <taxon>Ixodidae</taxon>
        <taxon>Haemaphysalinae</taxon>
        <taxon>Haemaphysalis</taxon>
    </lineage>
</organism>
<accession>A0A9J6FJ50</accession>